<proteinExistence type="predicted"/>
<keyword evidence="2" id="KW-1185">Reference proteome</keyword>
<sequence length="96" mass="10889">MAGELIPPCLNTFPPGAQGRESPPDLHIISPLQRRLWTAAFGVCARRSARALPWNHLRLDTNVSTEARTKSNYVISRVMISRFLIRFSREMLQSVL</sequence>
<accession>A0A9Q1JBX1</accession>
<organism evidence="1 2">
    <name type="scientific">Synaphobranchus kaupii</name>
    <name type="common">Kaup's arrowtooth eel</name>
    <dbReference type="NCBI Taxonomy" id="118154"/>
    <lineage>
        <taxon>Eukaryota</taxon>
        <taxon>Metazoa</taxon>
        <taxon>Chordata</taxon>
        <taxon>Craniata</taxon>
        <taxon>Vertebrata</taxon>
        <taxon>Euteleostomi</taxon>
        <taxon>Actinopterygii</taxon>
        <taxon>Neopterygii</taxon>
        <taxon>Teleostei</taxon>
        <taxon>Anguilliformes</taxon>
        <taxon>Synaphobranchidae</taxon>
        <taxon>Synaphobranchus</taxon>
    </lineage>
</organism>
<dbReference type="EMBL" id="JAINUF010000002">
    <property type="protein sequence ID" value="KAJ8376740.1"/>
    <property type="molecule type" value="Genomic_DNA"/>
</dbReference>
<evidence type="ECO:0000313" key="2">
    <source>
        <dbReference type="Proteomes" id="UP001152622"/>
    </source>
</evidence>
<protein>
    <submittedName>
        <fullName evidence="1">Uncharacterized protein</fullName>
    </submittedName>
</protein>
<dbReference type="AlphaFoldDB" id="A0A9Q1JBX1"/>
<reference evidence="1" key="1">
    <citation type="journal article" date="2023" name="Science">
        <title>Genome structures resolve the early diversification of teleost fishes.</title>
        <authorList>
            <person name="Parey E."/>
            <person name="Louis A."/>
            <person name="Montfort J."/>
            <person name="Bouchez O."/>
            <person name="Roques C."/>
            <person name="Iampietro C."/>
            <person name="Lluch J."/>
            <person name="Castinel A."/>
            <person name="Donnadieu C."/>
            <person name="Desvignes T."/>
            <person name="Floi Bucao C."/>
            <person name="Jouanno E."/>
            <person name="Wen M."/>
            <person name="Mejri S."/>
            <person name="Dirks R."/>
            <person name="Jansen H."/>
            <person name="Henkel C."/>
            <person name="Chen W.J."/>
            <person name="Zahm M."/>
            <person name="Cabau C."/>
            <person name="Klopp C."/>
            <person name="Thompson A.W."/>
            <person name="Robinson-Rechavi M."/>
            <person name="Braasch I."/>
            <person name="Lecointre G."/>
            <person name="Bobe J."/>
            <person name="Postlethwait J.H."/>
            <person name="Berthelot C."/>
            <person name="Roest Crollius H."/>
            <person name="Guiguen Y."/>
        </authorList>
    </citation>
    <scope>NUCLEOTIDE SEQUENCE</scope>
    <source>
        <strain evidence="1">WJC10195</strain>
    </source>
</reference>
<name>A0A9Q1JBX1_SYNKA</name>
<evidence type="ECO:0000313" key="1">
    <source>
        <dbReference type="EMBL" id="KAJ8376740.1"/>
    </source>
</evidence>
<comment type="caution">
    <text evidence="1">The sequence shown here is derived from an EMBL/GenBank/DDBJ whole genome shotgun (WGS) entry which is preliminary data.</text>
</comment>
<gene>
    <name evidence="1" type="ORF">SKAU_G00073200</name>
</gene>
<dbReference type="Proteomes" id="UP001152622">
    <property type="component" value="Chromosome 2"/>
</dbReference>